<sequence length="342" mass="38215">MPTATIPSETIKEIPKNDFFLTPSCILGAVNPGTEVLISRIYDLLGLRWKTAGDRAESKCTCCTGFSSHGDLITIESTLLVAARLWSIAAEMGLENITTACVTSFAIHTECLEMYKHEPGLDERVDRWLQQACGRRLQFPKHVVHASDIVYDNRDALAQKLRYRLVDHRTGRPLRIVDHVGCHYAKVFPEKAIGGAESCDVLAGLVRAWGGETVDYPERRHCCGMGFRQCAIRPNRGYTMACVLKKLESMAPWKPDAILTNCPGCNLFLDKEQWAILQMTGTEYNIPTLSYSELTGLLMGWDPYAVVGIQAHTVPVEPLLDKLGIPYDKSKEWLTKEPVEVM</sequence>
<dbReference type="InterPro" id="IPR004017">
    <property type="entry name" value="Cys_rich_dom"/>
</dbReference>
<dbReference type="EMBL" id="OMOD01000039">
    <property type="protein sequence ID" value="SPF34754.1"/>
    <property type="molecule type" value="Genomic_DNA"/>
</dbReference>
<protein>
    <submittedName>
        <fullName evidence="3">Cysteine-rich domain protein</fullName>
    </submittedName>
</protein>
<dbReference type="InterPro" id="IPR051278">
    <property type="entry name" value="HdrB/HdrD_reductase"/>
</dbReference>
<gene>
    <name evidence="3" type="ORF">SBA1_1330005</name>
</gene>
<dbReference type="Proteomes" id="UP000238701">
    <property type="component" value="Unassembled WGS sequence"/>
</dbReference>
<dbReference type="OrthoDB" id="9777685at2"/>
<feature type="domain" description="Cysteine-rich" evidence="2">
    <location>
        <begin position="179"/>
        <end position="269"/>
    </location>
</feature>
<dbReference type="Pfam" id="PF02754">
    <property type="entry name" value="CCG"/>
    <property type="match status" value="1"/>
</dbReference>
<evidence type="ECO:0000256" key="1">
    <source>
        <dbReference type="ARBA" id="ARBA00023002"/>
    </source>
</evidence>
<reference evidence="4" key="1">
    <citation type="submission" date="2018-02" db="EMBL/GenBank/DDBJ databases">
        <authorList>
            <person name="Hausmann B."/>
        </authorList>
    </citation>
    <scope>NUCLEOTIDE SEQUENCE [LARGE SCALE GENOMIC DNA]</scope>
    <source>
        <strain evidence="4">Peat soil MAG SbA1</strain>
    </source>
</reference>
<name>A0A2U3K4Z9_9BACT</name>
<accession>A0A2U3K4Z9</accession>
<organism evidence="3 4">
    <name type="scientific">Candidatus Sulfotelmatobacter kueseliae</name>
    <dbReference type="NCBI Taxonomy" id="2042962"/>
    <lineage>
        <taxon>Bacteria</taxon>
        <taxon>Pseudomonadati</taxon>
        <taxon>Acidobacteriota</taxon>
        <taxon>Terriglobia</taxon>
        <taxon>Terriglobales</taxon>
        <taxon>Candidatus Korobacteraceae</taxon>
        <taxon>Candidatus Sulfotelmatobacter</taxon>
    </lineage>
</organism>
<evidence type="ECO:0000313" key="3">
    <source>
        <dbReference type="EMBL" id="SPF34754.1"/>
    </source>
</evidence>
<keyword evidence="1" id="KW-0560">Oxidoreductase</keyword>
<evidence type="ECO:0000259" key="2">
    <source>
        <dbReference type="Pfam" id="PF02754"/>
    </source>
</evidence>
<dbReference type="PANTHER" id="PTHR42947:SF1">
    <property type="entry name" value="COB--COM HETERODISULFIDE REDUCTASE SUBUNIT B 1"/>
    <property type="match status" value="1"/>
</dbReference>
<dbReference type="PANTHER" id="PTHR42947">
    <property type="entry name" value="COB--COM HETERODISULFIDE REDUCTASE SUBUNIT B 1"/>
    <property type="match status" value="1"/>
</dbReference>
<dbReference type="GO" id="GO:0016491">
    <property type="term" value="F:oxidoreductase activity"/>
    <property type="evidence" value="ECO:0007669"/>
    <property type="project" value="UniProtKB-KW"/>
</dbReference>
<dbReference type="AlphaFoldDB" id="A0A2U3K4Z9"/>
<evidence type="ECO:0000313" key="4">
    <source>
        <dbReference type="Proteomes" id="UP000238701"/>
    </source>
</evidence>
<proteinExistence type="predicted"/>